<evidence type="ECO:0000256" key="4">
    <source>
        <dbReference type="ARBA" id="ARBA00047899"/>
    </source>
</evidence>
<dbReference type="InterPro" id="IPR011993">
    <property type="entry name" value="PH-like_dom_sf"/>
</dbReference>
<organism evidence="11 12">
    <name type="scientific">Xylocopa violacea</name>
    <name type="common">Violet carpenter bee</name>
    <name type="synonym">Apis violacea</name>
    <dbReference type="NCBI Taxonomy" id="135666"/>
    <lineage>
        <taxon>Eukaryota</taxon>
        <taxon>Metazoa</taxon>
        <taxon>Ecdysozoa</taxon>
        <taxon>Arthropoda</taxon>
        <taxon>Hexapoda</taxon>
        <taxon>Insecta</taxon>
        <taxon>Pterygota</taxon>
        <taxon>Neoptera</taxon>
        <taxon>Endopterygota</taxon>
        <taxon>Hymenoptera</taxon>
        <taxon>Apocrita</taxon>
        <taxon>Aculeata</taxon>
        <taxon>Apoidea</taxon>
        <taxon>Anthophila</taxon>
        <taxon>Apidae</taxon>
        <taxon>Xylocopa</taxon>
        <taxon>Xylocopa</taxon>
    </lineage>
</organism>
<evidence type="ECO:0000313" key="11">
    <source>
        <dbReference type="EMBL" id="CAL7939124.1"/>
    </source>
</evidence>
<dbReference type="InterPro" id="IPR002219">
    <property type="entry name" value="PKC_DAG/PE"/>
</dbReference>
<comment type="catalytic activity">
    <reaction evidence="5">
        <text>L-seryl-[protein] + ATP = O-phospho-L-seryl-[protein] + ADP + H(+)</text>
        <dbReference type="Rhea" id="RHEA:17989"/>
        <dbReference type="Rhea" id="RHEA-COMP:9863"/>
        <dbReference type="Rhea" id="RHEA-COMP:11604"/>
        <dbReference type="ChEBI" id="CHEBI:15378"/>
        <dbReference type="ChEBI" id="CHEBI:29999"/>
        <dbReference type="ChEBI" id="CHEBI:30616"/>
        <dbReference type="ChEBI" id="CHEBI:83421"/>
        <dbReference type="ChEBI" id="CHEBI:456216"/>
        <dbReference type="EC" id="2.7.11.1"/>
    </reaction>
</comment>
<dbReference type="EMBL" id="CAXAJV020001289">
    <property type="protein sequence ID" value="CAL7939124.1"/>
    <property type="molecule type" value="Genomic_DNA"/>
</dbReference>
<dbReference type="InterPro" id="IPR050839">
    <property type="entry name" value="Rho-assoc_Ser/Thr_Kinase"/>
</dbReference>
<keyword evidence="3" id="KW-0862">Zinc</keyword>
<dbReference type="SMART" id="SM00036">
    <property type="entry name" value="CNH"/>
    <property type="match status" value="1"/>
</dbReference>
<evidence type="ECO:0000259" key="8">
    <source>
        <dbReference type="PROSITE" id="PS50003"/>
    </source>
</evidence>
<dbReference type="InterPro" id="IPR046349">
    <property type="entry name" value="C1-like_sf"/>
</dbReference>
<name>A0ABP1NDN9_XYLVO</name>
<dbReference type="SMART" id="SM00233">
    <property type="entry name" value="PH"/>
    <property type="match status" value="1"/>
</dbReference>
<evidence type="ECO:0000256" key="7">
    <source>
        <dbReference type="SAM" id="MobiDB-lite"/>
    </source>
</evidence>
<evidence type="ECO:0000256" key="3">
    <source>
        <dbReference type="ARBA" id="ARBA00022833"/>
    </source>
</evidence>
<dbReference type="Pfam" id="PF00130">
    <property type="entry name" value="C1_1"/>
    <property type="match status" value="1"/>
</dbReference>
<dbReference type="PANTHER" id="PTHR22988:SF71">
    <property type="entry name" value="CITRON RHO-INTERACTING KINASE"/>
    <property type="match status" value="1"/>
</dbReference>
<dbReference type="PANTHER" id="PTHR22988">
    <property type="entry name" value="MYOTONIC DYSTROPHY S/T KINASE-RELATED"/>
    <property type="match status" value="1"/>
</dbReference>
<evidence type="ECO:0000259" key="9">
    <source>
        <dbReference type="PROSITE" id="PS50081"/>
    </source>
</evidence>
<dbReference type="Gene3D" id="3.30.60.20">
    <property type="match status" value="1"/>
</dbReference>
<evidence type="ECO:0000256" key="2">
    <source>
        <dbReference type="ARBA" id="ARBA00022723"/>
    </source>
</evidence>
<dbReference type="InterPro" id="IPR001180">
    <property type="entry name" value="CNH_dom"/>
</dbReference>
<dbReference type="SUPFAM" id="SSF57997">
    <property type="entry name" value="Tropomyosin"/>
    <property type="match status" value="1"/>
</dbReference>
<evidence type="ECO:0000256" key="6">
    <source>
        <dbReference type="SAM" id="Coils"/>
    </source>
</evidence>
<comment type="caution">
    <text evidence="11">The sequence shown here is derived from an EMBL/GenBank/DDBJ whole genome shotgun (WGS) entry which is preliminary data.</text>
</comment>
<dbReference type="Gene3D" id="2.30.29.30">
    <property type="entry name" value="Pleckstrin-homology domain (PH domain)/Phosphotyrosine-binding domain (PTB)"/>
    <property type="match status" value="1"/>
</dbReference>
<evidence type="ECO:0000259" key="10">
    <source>
        <dbReference type="PROSITE" id="PS50219"/>
    </source>
</evidence>
<dbReference type="SUPFAM" id="SSF50729">
    <property type="entry name" value="PH domain-like"/>
    <property type="match status" value="1"/>
</dbReference>
<gene>
    <name evidence="11" type="ORF">XYLVIOL_LOCUS3691</name>
</gene>
<feature type="region of interest" description="Disordered" evidence="7">
    <location>
        <begin position="34"/>
        <end position="55"/>
    </location>
</feature>
<dbReference type="InterPro" id="IPR001849">
    <property type="entry name" value="PH_domain"/>
</dbReference>
<keyword evidence="2" id="KW-0479">Metal-binding</keyword>
<feature type="domain" description="Phorbol-ester/DAG-type" evidence="9">
    <location>
        <begin position="1000"/>
        <end position="1049"/>
    </location>
</feature>
<evidence type="ECO:0000256" key="1">
    <source>
        <dbReference type="ARBA" id="ARBA00022553"/>
    </source>
</evidence>
<dbReference type="PROSITE" id="PS50003">
    <property type="entry name" value="PH_DOMAIN"/>
    <property type="match status" value="1"/>
</dbReference>
<dbReference type="Proteomes" id="UP001642520">
    <property type="component" value="Unassembled WGS sequence"/>
</dbReference>
<feature type="compositionally biased region" description="Polar residues" evidence="7">
    <location>
        <begin position="594"/>
        <end position="604"/>
    </location>
</feature>
<dbReference type="CDD" id="cd20814">
    <property type="entry name" value="CRIK"/>
    <property type="match status" value="1"/>
</dbReference>
<reference evidence="11 12" key="1">
    <citation type="submission" date="2024-08" db="EMBL/GenBank/DDBJ databases">
        <authorList>
            <person name="Will J Nash"/>
            <person name="Angela Man"/>
            <person name="Seanna McTaggart"/>
            <person name="Kendall Baker"/>
            <person name="Tom Barker"/>
            <person name="Leah Catchpole"/>
            <person name="Alex Durrant"/>
            <person name="Karim Gharbi"/>
            <person name="Naomi Irish"/>
            <person name="Gemy Kaithakottil"/>
            <person name="Debby Ku"/>
            <person name="Aaliyah Providence"/>
            <person name="Felix Shaw"/>
            <person name="David Swarbreck"/>
            <person name="Chris Watkins"/>
            <person name="Ann M. McCartney"/>
            <person name="Giulio Formenti"/>
            <person name="Alice Mouton"/>
            <person name="Noel Vella"/>
            <person name="Bjorn M von Reumont"/>
            <person name="Adriana Vella"/>
            <person name="Wilfried Haerty"/>
        </authorList>
    </citation>
    <scope>NUCLEOTIDE SEQUENCE [LARGE SCALE GENOMIC DNA]</scope>
</reference>
<proteinExistence type="predicted"/>
<feature type="domain" description="CNH" evidence="10">
    <location>
        <begin position="1238"/>
        <end position="1524"/>
    </location>
</feature>
<keyword evidence="12" id="KW-1185">Reference proteome</keyword>
<dbReference type="Pfam" id="PF00780">
    <property type="entry name" value="CNH"/>
    <property type="match status" value="1"/>
</dbReference>
<dbReference type="SMART" id="SM00109">
    <property type="entry name" value="C1"/>
    <property type="match status" value="1"/>
</dbReference>
<feature type="coiled-coil region" evidence="6">
    <location>
        <begin position="75"/>
        <end position="168"/>
    </location>
</feature>
<keyword evidence="6" id="KW-0175">Coiled coil</keyword>
<accession>A0ABP1NDN9</accession>
<evidence type="ECO:0000313" key="12">
    <source>
        <dbReference type="Proteomes" id="UP001642520"/>
    </source>
</evidence>
<dbReference type="PROSITE" id="PS50219">
    <property type="entry name" value="CNH"/>
    <property type="match status" value="1"/>
</dbReference>
<feature type="domain" description="PH" evidence="8">
    <location>
        <begin position="1100"/>
        <end position="1215"/>
    </location>
</feature>
<keyword evidence="1" id="KW-0597">Phosphoprotein</keyword>
<protein>
    <recommendedName>
        <fullName evidence="13">Citron Rho-interacting kinase</fullName>
    </recommendedName>
</protein>
<evidence type="ECO:0008006" key="13">
    <source>
        <dbReference type="Google" id="ProtNLM"/>
    </source>
</evidence>
<dbReference type="PROSITE" id="PS50081">
    <property type="entry name" value="ZF_DAG_PE_2"/>
    <property type="match status" value="1"/>
</dbReference>
<feature type="coiled-coil region" evidence="6">
    <location>
        <begin position="930"/>
        <end position="957"/>
    </location>
</feature>
<evidence type="ECO:0000256" key="5">
    <source>
        <dbReference type="ARBA" id="ARBA00048679"/>
    </source>
</evidence>
<dbReference type="SUPFAM" id="SSF57889">
    <property type="entry name" value="Cysteine-rich domain"/>
    <property type="match status" value="1"/>
</dbReference>
<dbReference type="PROSITE" id="PS00479">
    <property type="entry name" value="ZF_DAG_PE_1"/>
    <property type="match status" value="1"/>
</dbReference>
<feature type="coiled-coil region" evidence="6">
    <location>
        <begin position="717"/>
        <end position="821"/>
    </location>
</feature>
<comment type="catalytic activity">
    <reaction evidence="4">
        <text>L-threonyl-[protein] + ATP = O-phospho-L-threonyl-[protein] + ADP + H(+)</text>
        <dbReference type="Rhea" id="RHEA:46608"/>
        <dbReference type="Rhea" id="RHEA-COMP:11060"/>
        <dbReference type="Rhea" id="RHEA-COMP:11605"/>
        <dbReference type="ChEBI" id="CHEBI:15378"/>
        <dbReference type="ChEBI" id="CHEBI:30013"/>
        <dbReference type="ChEBI" id="CHEBI:30616"/>
        <dbReference type="ChEBI" id="CHEBI:61977"/>
        <dbReference type="ChEBI" id="CHEBI:456216"/>
        <dbReference type="EC" id="2.7.11.1"/>
    </reaction>
</comment>
<sequence length="1601" mass="182342">MNTIVSGPWEISTKEKRQLEKELRPTKCDLDVTRKNLGDAKNTNIPESDDQPKDVSNDCSSIFEFKFHKRHSAQFEKFTKEKSELEGQLDTKRKEIQEKQKKIFELQDKVGQMMQLEAQLQEKTKRLETFNKERDMLERELVAARSELTGIKRTLELERQERRDLETRALSLIKDAKRKWENAERDKIAQLNKHIEAQTVRITELCTSNNEMSSRLQRTECELETTNAELHKLKVFQMQYKESLAKTRELSRQSVQGVETKLEEIAARAHNQIAELRSKLDLETAKNTDLEAKLRNEQDSNHCRQSRLNVALELAQNELKDCQEQLRSIQATIPARDAEIEALKKQLQERAKQLDNAMATEQMVTTMQEQLEMSKLENEQLKQQLKAMKSDLSETMMNLEQSEALALNLEKAAQDKVALQKRLQDSLEKEEEHLRKVGNLEELLRRLEQSVTKLETENATLKMESEQPSTSTMAIKQIIKTDTHLEEQLQKLERELEIARENLNAERQIAKQAQISLWKKEKELSDVSLDKRIAVREGKKAEEKIKTLQEEKQRLTERLDNKIREEEEKSKKLLKELDSAKASLNDITRESSRNKMQADSAQRALTQANNQIEELQSSSASLRRELDAARKQARVSQERVDSLNTENKRLSQEIAKYNEKKRELDSKIEKLEQEIKGYELNTELLKETCTVLEEQLTDYERLTSDHETRENILIQDKMKLQKDLEATEAKLREARAAENEERSLRLAAERNIERLESETSDMESERSGLIAQRDQYKKLVQELSAQVEDLTNKCGELECDLSELKRALELTKAETRMVKEESSQHLTRVHELKEANFVLMNDLQNSVDQGQELRMRITELESILEEMRQFYQEREVKAESTRQQQTKLIDYLQFKLEECGKKKKTVCDKILGTKQKENLPPSGTGMPVGYRELENQLAKERAKVKTLTDQLLALKALHASNSAPTSPTAPDIRNMNCAAEHSSSTLCKHSSPQRIGHNIPHRFEVGLPMRAGKCSACLDSIQFGKRAAICSECQVMTHLKCAVNVPATCGLPGGFAKQFGKSWRNSDESLSSSGSVQTLAIDQPDLPDKDVCSKQTKSNNATVESWVKIPDRSKTCWERKYLRLEGTCLCTYDHQPSPGMAPTNRLDLIEKDGFIVLDTVHQPDVMGTAKSDIQFIFRVESNSSTTCWPTSRLDIMALTQTDKKNWLKALKSVTSQNNPSTIHRSKKYEIILRLEKHQLDLNCAVNLTEENVLLLGAEEGLFSYCGVKSRTLTAIRGVKRVHQLTLHPHLGIALMIAGESRQLVSCSLRQLKSNAVAAECSRPAINTRAVLTGTDSCHLYQLQGDMLCAATASHVILLKWYTDEGSGEFIGVRELETSEPCSCAIFTQNILIVGCNKFFQIDLNNYCVDEFPEEDDSSVKAALSGVAKLGIFPVCVLNVSLVPGKVELLLCYNEFGMFVNENGQRTRSIDPTWNHLPFAFAFRRPYLFIIHFSSVEIVKLDQEAYTSTTNNPERILIELSSPRYLGVAGSKGIYIATVNSFLELLKIGGPSCIPERNGSLTSLDTLDQDDESSSEFSFTSSLMEALDGQGKRVQFADVSKY</sequence>
<feature type="region of interest" description="Disordered" evidence="7">
    <location>
        <begin position="584"/>
        <end position="604"/>
    </location>
</feature>